<evidence type="ECO:0000313" key="4">
    <source>
        <dbReference type="EMBL" id="VYU04791.1"/>
    </source>
</evidence>
<dbReference type="PANTHER" id="PTHR43318">
    <property type="entry name" value="UDP-N-ACETYLGLUCOSAMINE 4,6-DEHYDRATASE"/>
    <property type="match status" value="1"/>
</dbReference>
<dbReference type="AlphaFoldDB" id="A0A6N3BS25"/>
<evidence type="ECO:0000256" key="2">
    <source>
        <dbReference type="SAM" id="Phobius"/>
    </source>
</evidence>
<proteinExistence type="inferred from homology"/>
<evidence type="ECO:0000259" key="3">
    <source>
        <dbReference type="Pfam" id="PF02719"/>
    </source>
</evidence>
<feature type="transmembrane region" description="Helical" evidence="2">
    <location>
        <begin position="106"/>
        <end position="125"/>
    </location>
</feature>
<comment type="similarity">
    <text evidence="1">Belongs to the polysaccharide synthase family.</text>
</comment>
<dbReference type="CDD" id="cd05237">
    <property type="entry name" value="UDP_invert_4-6DH_SDR_e"/>
    <property type="match status" value="1"/>
</dbReference>
<organism evidence="4">
    <name type="scientific">Clostridium paraputrificum</name>
    <dbReference type="NCBI Taxonomy" id="29363"/>
    <lineage>
        <taxon>Bacteria</taxon>
        <taxon>Bacillati</taxon>
        <taxon>Bacillota</taxon>
        <taxon>Clostridia</taxon>
        <taxon>Eubacteriales</taxon>
        <taxon>Clostridiaceae</taxon>
        <taxon>Clostridium</taxon>
    </lineage>
</organism>
<dbReference type="SUPFAM" id="SSF51735">
    <property type="entry name" value="NAD(P)-binding Rossmann-fold domains"/>
    <property type="match status" value="1"/>
</dbReference>
<keyword evidence="2" id="KW-0472">Membrane</keyword>
<keyword evidence="4" id="KW-0456">Lyase</keyword>
<dbReference type="InterPro" id="IPR003869">
    <property type="entry name" value="Polysac_CapD-like"/>
</dbReference>
<dbReference type="Pfam" id="PF13727">
    <property type="entry name" value="CoA_binding_3"/>
    <property type="match status" value="1"/>
</dbReference>
<reference evidence="4" key="1">
    <citation type="submission" date="2019-11" db="EMBL/GenBank/DDBJ databases">
        <authorList>
            <person name="Feng L."/>
        </authorList>
    </citation>
    <scope>NUCLEOTIDE SEQUENCE</scope>
    <source>
        <strain evidence="4">CParaputrificumLFYP93</strain>
    </source>
</reference>
<dbReference type="EMBL" id="CACRTV010000035">
    <property type="protein sequence ID" value="VYU04791.1"/>
    <property type="molecule type" value="Genomic_DNA"/>
</dbReference>
<keyword evidence="2" id="KW-1133">Transmembrane helix</keyword>
<feature type="transmembrane region" description="Helical" evidence="2">
    <location>
        <begin position="81"/>
        <end position="100"/>
    </location>
</feature>
<dbReference type="InterPro" id="IPR036291">
    <property type="entry name" value="NAD(P)-bd_dom_sf"/>
</dbReference>
<name>A0A6N3BS25_9CLOT</name>
<feature type="transmembrane region" description="Helical" evidence="2">
    <location>
        <begin position="12"/>
        <end position="29"/>
    </location>
</feature>
<dbReference type="PANTHER" id="PTHR43318:SF1">
    <property type="entry name" value="POLYSACCHARIDE BIOSYNTHESIS PROTEIN EPSC-RELATED"/>
    <property type="match status" value="1"/>
</dbReference>
<dbReference type="InterPro" id="IPR029063">
    <property type="entry name" value="SAM-dependent_MTases_sf"/>
</dbReference>
<accession>A0A6N3BS25</accession>
<dbReference type="InterPro" id="IPR051203">
    <property type="entry name" value="Polysaccharide_Synthase-Rel"/>
</dbReference>
<protein>
    <submittedName>
        <fullName evidence="4">UDP-N-acetyl-alpha-D-glucosamine C6 dehydratase</fullName>
        <ecNumber evidence="4">4.2.1.135</ecNumber>
    </submittedName>
</protein>
<dbReference type="Gene3D" id="3.40.50.720">
    <property type="entry name" value="NAD(P)-binding Rossmann-like Domain"/>
    <property type="match status" value="2"/>
</dbReference>
<dbReference type="EC" id="4.2.1.135" evidence="4"/>
<dbReference type="SUPFAM" id="SSF53335">
    <property type="entry name" value="S-adenosyl-L-methionine-dependent methyltransferases"/>
    <property type="match status" value="1"/>
</dbReference>
<feature type="transmembrane region" description="Helical" evidence="2">
    <location>
        <begin position="49"/>
        <end position="69"/>
    </location>
</feature>
<evidence type="ECO:0000256" key="1">
    <source>
        <dbReference type="ARBA" id="ARBA00007430"/>
    </source>
</evidence>
<gene>
    <name evidence="4" type="primary">pglF</name>
    <name evidence="4" type="ORF">CPLFYP93_01254</name>
</gene>
<feature type="domain" description="Polysaccharide biosynthesis protein CapD-like" evidence="3">
    <location>
        <begin position="290"/>
        <end position="572"/>
    </location>
</feature>
<keyword evidence="2" id="KW-0812">Transmembrane</keyword>
<dbReference type="GO" id="GO:0016829">
    <property type="term" value="F:lyase activity"/>
    <property type="evidence" value="ECO:0007669"/>
    <property type="project" value="UniProtKB-KW"/>
</dbReference>
<sequence>MGNKKAKTSILVVLDMLLIFSAYFIAFIFRFKYTDISIAEIVVIYESYISKIFLISLIFIGIFMAFKQYKSIWSVASIDEFVSGVIASSIGTIATLTISYFDSNRIPLMVTVMAGIMIMIFCNGIRISWRIVRRTLIYVSDRSNGNYKRVLVVGAGGAGALVANEYKKNPQYRKKVVAFVDDFIQKKGTYVSGIKVLGNRYDISTVVEEQRIDEIIIAISELNEVELKKILDECKKTTAQVKIMPGVSEVIDGKFSVKKIRDVDVEDLLGREPIKLDFSGISGYIENKVIMVTGGGGSIGSELCRQIAKFNPKELIIFDIYENNAYDLQNELLRKYKNLNLKTLIGSVRDRKRLNTIFKEYRPQVVFHAAAHKHVPLMEDSPGEAIKNNVLGTLNTAELASEYGVERFVLISTDKAVNPTNVMGATKRVCEMVIQSIDKESDTEFVAVRFGNVLGSNGSVVPLFKKQIAEGGPVTLTHKDITRYFMTIPEASQLVLQAGAYAKGGEIFVLDMGQPVKIYDLAENLIRLSGYIPNEEIEIKVTGLRPGEKLYEELLMDEEGLSETPHKKIFIGKPGEFKLERVKNNINELLDVVKLGNKEKLREKLQEVVPTYKNPDEDNEVAATKEF</sequence>
<dbReference type="Pfam" id="PF02719">
    <property type="entry name" value="Polysacc_synt_2"/>
    <property type="match status" value="1"/>
</dbReference>